<reference evidence="21" key="4">
    <citation type="submission" date="2025-08" db="UniProtKB">
        <authorList>
            <consortium name="Ensembl"/>
        </authorList>
    </citation>
    <scope>IDENTIFICATION</scope>
</reference>
<dbReference type="FunFam" id="3.40.1110.10:FF:000002">
    <property type="entry name" value="Calcium-transporting ATPase"/>
    <property type="match status" value="1"/>
</dbReference>
<dbReference type="Pfam" id="PF00122">
    <property type="entry name" value="E1-E2_ATPase"/>
    <property type="match status" value="1"/>
</dbReference>
<dbReference type="InterPro" id="IPR036412">
    <property type="entry name" value="HAD-like_sf"/>
</dbReference>
<dbReference type="Pfam" id="PF13246">
    <property type="entry name" value="Cation_ATPase"/>
    <property type="match status" value="1"/>
</dbReference>
<protein>
    <recommendedName>
        <fullName evidence="18">Calcium-transporting ATPase</fullName>
        <ecNumber evidence="18">7.2.2.10</ecNumber>
    </recommendedName>
</protein>
<sequence length="1207" mass="133231">MANNTADHPPGNSVAEGNHDGDFGCKLMELRELMELRSAEAVAKLRDMYGDVQSVCRRLKTSPIEGLSGNPVDLEKRHAAFGKNFIPPKKPKTFLQLVWEALQDVTLIILEIAAIISLGLSFYHPQGNDSNGGFVSGGVEDEGEAQAGWIEGAAILFSVIIVVLVTAFNDWSKEKQFRGLQSRIEQEQKFTVIRNGQVIQIPVAEIVVGDIAQIKYGDLLPADGILIQGNDLKIDESSLTGESDQVRKSLEKDPMLLSGTHVMEGSGRMVVTAVGLNSQTGIIFTLLGAGGEEEEKKVKKGETVRKRFITSGKLHVLMSIRLPHHIPSAKTQDGVALEIQPLKSEEGVESEEKEEKVVKKVNVTKKEKSVLQGKLTRLAVQIGKAGLIMSAVTVIILILYFVIDTFGVQGREWKAECTPIYIQYFVKFFIIGVTVLVVAVPEGLPLAVTISLAYSVKKMMKDNNLVRHLDACETMGNATAICSDKTGTLTMNRMTVVQAYVGDTHYKTVPEPEAIKPQTLELMVNSISINSAYTTKILPPEREGGLPRHVGNKTECALLGLVMDLKRDYQPIRDEVPEEKLYKVYTFNSSRKSMSTVLKNADGSGFRMYSKGASEIVLRKCSHILDAAGQPRAFKPKDRDEMVRKVIEPMACDGLRTICVATRDFVGAEPDWDNEADILNNLTCICVVGIEDPVRPEVPEAIAKCQKAGITVRMVTGDNINTARAIATKCGILLPGEDFLCLEGKEFNQQIRNDKGEVEQERLDKVWPKLRVLARSSPTDKHTLVKGIIDSTVGETRQVVAVTGDGTNDGPALKKADVGFAMGIAGTDVAKEASDIILTDDNFTSIVKAVMWGRNVYDSISKFLQFQLTVNVVAVIVAFTGACITQDSPLKAVQMLWVNLIMDTLASLALATEPPTEALLLRKPYGRDKPLISRTMMKNILGHAVYQLVVTFTLLFAGERFFNIDSGRNSPLHAPPSEHYTIIFNVFVMMQLFNEINARKIHGERNVFEGVYRNPIFCSVVLGTFALQIIIVQFGGKPFSCTALTLDQWLWCIFIGVAELLWGQFISAVPTHRLKFLKEAGHGITKEEIQQEEQTEDVDEIDHAEMELRRGQILWFRGLNRIQTQIKVVNAFRSSLYEGLEKPESRSSIHNFMSHPEFMPHAEEEVRVPTIEESSAEIELLPSTSASPSKGGGTPPDSSLHTRKPSM</sequence>
<dbReference type="FunFam" id="1.20.1110.10:FF:000008">
    <property type="entry name" value="Calcium-transporting ATPase"/>
    <property type="match status" value="1"/>
</dbReference>
<feature type="transmembrane region" description="Helical" evidence="18">
    <location>
        <begin position="105"/>
        <end position="126"/>
    </location>
</feature>
<dbReference type="Pfam" id="PF00690">
    <property type="entry name" value="Cation_ATPase_N"/>
    <property type="match status" value="1"/>
</dbReference>
<reference evidence="21" key="5">
    <citation type="submission" date="2025-09" db="UniProtKB">
        <authorList>
            <consortium name="Ensembl"/>
        </authorList>
    </citation>
    <scope>IDENTIFICATION</scope>
</reference>
<dbReference type="GO" id="GO:0005388">
    <property type="term" value="F:P-type calcium transporter activity"/>
    <property type="evidence" value="ECO:0007669"/>
    <property type="project" value="UniProtKB-EC"/>
</dbReference>
<evidence type="ECO:0000256" key="13">
    <source>
        <dbReference type="ARBA" id="ARBA00022860"/>
    </source>
</evidence>
<evidence type="ECO:0000256" key="16">
    <source>
        <dbReference type="ARBA" id="ARBA00023065"/>
    </source>
</evidence>
<proteinExistence type="inferred from homology"/>
<dbReference type="FunFam" id="1.20.1110.10:FF:000001">
    <property type="entry name" value="Calcium-transporting ATPase"/>
    <property type="match status" value="1"/>
</dbReference>
<evidence type="ECO:0000256" key="1">
    <source>
        <dbReference type="ARBA" id="ARBA00004651"/>
    </source>
</evidence>
<evidence type="ECO:0000256" key="8">
    <source>
        <dbReference type="ARBA" id="ARBA00022723"/>
    </source>
</evidence>
<reference evidence="21" key="3">
    <citation type="submission" date="2020-05" db="EMBL/GenBank/DDBJ databases">
        <title>Electrophorus electricus (electric eel) genome, fEleEle1, primary haplotype.</title>
        <authorList>
            <person name="Myers G."/>
            <person name="Meyer A."/>
            <person name="Fedrigo O."/>
            <person name="Formenti G."/>
            <person name="Rhie A."/>
            <person name="Tracey A."/>
            <person name="Sims Y."/>
            <person name="Jarvis E.D."/>
        </authorList>
    </citation>
    <scope>NUCLEOTIDE SEQUENCE [LARGE SCALE GENOMIC DNA]</scope>
</reference>
<keyword evidence="3 18" id="KW-0813">Transport</keyword>
<reference evidence="22" key="2">
    <citation type="journal article" date="2017" name="Sci. Adv.">
        <title>A tail of two voltages: Proteomic comparison of the three electric organs of the electric eel.</title>
        <authorList>
            <person name="Traeger L.L."/>
            <person name="Sabat G."/>
            <person name="Barrett-Wilt G.A."/>
            <person name="Wells G.B."/>
            <person name="Sussman M.R."/>
        </authorList>
    </citation>
    <scope>NUCLEOTIDE SEQUENCE [LARGE SCALE GENOMIC DNA]</scope>
</reference>
<dbReference type="SUPFAM" id="SSF81660">
    <property type="entry name" value="Metal cation-transporting ATPase, ATP-binding domain N"/>
    <property type="match status" value="1"/>
</dbReference>
<dbReference type="Proteomes" id="UP000314983">
    <property type="component" value="Chromosome 20"/>
</dbReference>
<keyword evidence="17 18" id="KW-0472">Membrane</keyword>
<dbReference type="NCBIfam" id="TIGR01494">
    <property type="entry name" value="ATPase_P-type"/>
    <property type="match status" value="3"/>
</dbReference>
<feature type="transmembrane region" description="Helical" evidence="18">
    <location>
        <begin position="940"/>
        <end position="958"/>
    </location>
</feature>
<keyword evidence="16 18" id="KW-0406">Ion transport</keyword>
<keyword evidence="9 18" id="KW-0547">Nucleotide-binding</keyword>
<feature type="transmembrane region" description="Helical" evidence="18">
    <location>
        <begin position="146"/>
        <end position="168"/>
    </location>
</feature>
<feature type="transmembrane region" description="Helical" evidence="18">
    <location>
        <begin position="428"/>
        <end position="454"/>
    </location>
</feature>
<evidence type="ECO:0000256" key="17">
    <source>
        <dbReference type="ARBA" id="ARBA00023136"/>
    </source>
</evidence>
<dbReference type="InterPro" id="IPR006408">
    <property type="entry name" value="P-type_ATPase_IIB"/>
</dbReference>
<comment type="similarity">
    <text evidence="2 18">Belongs to the cation transport ATPase (P-type) (TC 3.A.3) family. Type IIB subfamily.</text>
</comment>
<dbReference type="Pfam" id="PF08282">
    <property type="entry name" value="Hydrolase_3"/>
    <property type="match status" value="1"/>
</dbReference>
<dbReference type="Gene3D" id="2.70.150.10">
    <property type="entry name" value="Calcium-transporting ATPase, cytoplasmic transduction domain A"/>
    <property type="match status" value="1"/>
</dbReference>
<dbReference type="PANTHER" id="PTHR24093:SF435">
    <property type="entry name" value="PLASMA MEMBRANE CALCIUM-TRANSPORTING ATPASE 4"/>
    <property type="match status" value="1"/>
</dbReference>
<dbReference type="GO" id="GO:0046872">
    <property type="term" value="F:metal ion binding"/>
    <property type="evidence" value="ECO:0007669"/>
    <property type="project" value="UniProtKB-KW"/>
</dbReference>
<comment type="function">
    <text evidence="18">Catalyzes the hydrolysis of ATP coupled with the transport of calcium.</text>
</comment>
<dbReference type="FunFam" id="1.20.1110.10:FF:000002">
    <property type="entry name" value="Calcium-transporting ATPase"/>
    <property type="match status" value="1"/>
</dbReference>
<keyword evidence="5" id="KW-0597">Phosphoprotein</keyword>
<dbReference type="InterPro" id="IPR023298">
    <property type="entry name" value="ATPase_P-typ_TM_dom_sf"/>
</dbReference>
<evidence type="ECO:0000259" key="20">
    <source>
        <dbReference type="SMART" id="SM00831"/>
    </source>
</evidence>
<evidence type="ECO:0000256" key="11">
    <source>
        <dbReference type="ARBA" id="ARBA00022840"/>
    </source>
</evidence>
<dbReference type="GO" id="GO:0005886">
    <property type="term" value="C:plasma membrane"/>
    <property type="evidence" value="ECO:0007669"/>
    <property type="project" value="UniProtKB-SubCell"/>
</dbReference>
<dbReference type="Gene3D" id="1.20.1110.10">
    <property type="entry name" value="Calcium-transporting ATPase, transmembrane domain"/>
    <property type="match status" value="3"/>
</dbReference>
<dbReference type="Gene3D" id="3.40.50.1000">
    <property type="entry name" value="HAD superfamily/HAD-like"/>
    <property type="match status" value="1"/>
</dbReference>
<dbReference type="Pfam" id="PF00689">
    <property type="entry name" value="Cation_ATPase_C"/>
    <property type="match status" value="1"/>
</dbReference>
<comment type="caution">
    <text evidence="18">Lacks conserved residue(s) required for the propagation of feature annotation.</text>
</comment>
<evidence type="ECO:0000256" key="14">
    <source>
        <dbReference type="ARBA" id="ARBA00022967"/>
    </source>
</evidence>
<keyword evidence="10 18" id="KW-0106">Calcium</keyword>
<feature type="transmembrane region" description="Helical" evidence="18">
    <location>
        <begin position="1048"/>
        <end position="1069"/>
    </location>
</feature>
<accession>A0A4W4GMZ1</accession>
<dbReference type="GO" id="GO:0005524">
    <property type="term" value="F:ATP binding"/>
    <property type="evidence" value="ECO:0007669"/>
    <property type="project" value="UniProtKB-KW"/>
</dbReference>
<feature type="transmembrane region" description="Helical" evidence="18">
    <location>
        <begin position="385"/>
        <end position="403"/>
    </location>
</feature>
<evidence type="ECO:0000313" key="21">
    <source>
        <dbReference type="Ensembl" id="ENSEEEP00000038943.2"/>
    </source>
</evidence>
<keyword evidence="14" id="KW-1278">Translocase</keyword>
<dbReference type="Gene3D" id="3.40.1110.10">
    <property type="entry name" value="Calcium-transporting ATPase, cytoplasmic domain N"/>
    <property type="match status" value="1"/>
</dbReference>
<keyword evidence="11 18" id="KW-0067">ATP-binding</keyword>
<keyword evidence="7 18" id="KW-0812">Transmembrane</keyword>
<dbReference type="NCBIfam" id="TIGR01517">
    <property type="entry name" value="ATPase-IIB_Ca"/>
    <property type="match status" value="1"/>
</dbReference>
<evidence type="ECO:0000256" key="12">
    <source>
        <dbReference type="ARBA" id="ARBA00022842"/>
    </source>
</evidence>
<feature type="domain" description="Cation-transporting P-type ATPase N-terminal" evidence="20">
    <location>
        <begin position="46"/>
        <end position="122"/>
    </location>
</feature>
<dbReference type="PROSITE" id="PS00154">
    <property type="entry name" value="ATPASE_E1_E2"/>
    <property type="match status" value="1"/>
</dbReference>
<dbReference type="InterPro" id="IPR022141">
    <property type="entry name" value="ATP_Ca_trans_C"/>
</dbReference>
<evidence type="ECO:0000256" key="2">
    <source>
        <dbReference type="ARBA" id="ARBA00006124"/>
    </source>
</evidence>
<dbReference type="SMART" id="SM00831">
    <property type="entry name" value="Cation_ATPase_N"/>
    <property type="match status" value="1"/>
</dbReference>
<dbReference type="InterPro" id="IPR008250">
    <property type="entry name" value="ATPase_P-typ_transduc_dom_A_sf"/>
</dbReference>
<organism evidence="21 22">
    <name type="scientific">Electrophorus electricus</name>
    <name type="common">Electric eel</name>
    <name type="synonym">Gymnotus electricus</name>
    <dbReference type="NCBI Taxonomy" id="8005"/>
    <lineage>
        <taxon>Eukaryota</taxon>
        <taxon>Metazoa</taxon>
        <taxon>Chordata</taxon>
        <taxon>Craniata</taxon>
        <taxon>Vertebrata</taxon>
        <taxon>Euteleostomi</taxon>
        <taxon>Actinopterygii</taxon>
        <taxon>Neopterygii</taxon>
        <taxon>Teleostei</taxon>
        <taxon>Ostariophysi</taxon>
        <taxon>Gymnotiformes</taxon>
        <taxon>Gymnotoidei</taxon>
        <taxon>Gymnotidae</taxon>
        <taxon>Electrophorus</taxon>
    </lineage>
</organism>
<dbReference type="SFLD" id="SFLDS00003">
    <property type="entry name" value="Haloacid_Dehalogenase"/>
    <property type="match status" value="1"/>
</dbReference>
<feature type="transmembrane region" description="Helical" evidence="18">
    <location>
        <begin position="1016"/>
        <end position="1036"/>
    </location>
</feature>
<dbReference type="Ensembl" id="ENSEEET00000039390.2">
    <property type="protein sequence ID" value="ENSEEEP00000038943.2"/>
    <property type="gene ID" value="ENSEEEG00000018410.2"/>
</dbReference>
<keyword evidence="6 18" id="KW-0109">Calcium transport</keyword>
<keyword evidence="22" id="KW-1185">Reference proteome</keyword>
<dbReference type="GO" id="GO:0005516">
    <property type="term" value="F:calmodulin binding"/>
    <property type="evidence" value="ECO:0007669"/>
    <property type="project" value="UniProtKB-KW"/>
</dbReference>
<evidence type="ECO:0000256" key="19">
    <source>
        <dbReference type="SAM" id="MobiDB-lite"/>
    </source>
</evidence>
<dbReference type="CDD" id="cd02081">
    <property type="entry name" value="P-type_ATPase_Ca_PMCA-like"/>
    <property type="match status" value="1"/>
</dbReference>
<dbReference type="SUPFAM" id="SSF81665">
    <property type="entry name" value="Calcium ATPase, transmembrane domain M"/>
    <property type="match status" value="1"/>
</dbReference>
<dbReference type="FunFam" id="2.70.150.10:FF:000001">
    <property type="entry name" value="Calcium-transporting ATPase"/>
    <property type="match status" value="1"/>
</dbReference>
<comment type="subcellular location">
    <subcellularLocation>
        <location evidence="1">Cell membrane</location>
        <topology evidence="1">Multi-pass membrane protein</topology>
    </subcellularLocation>
    <subcellularLocation>
        <location evidence="18">Membrane</location>
        <topology evidence="18">Multi-pass membrane protein</topology>
    </subcellularLocation>
</comment>
<dbReference type="SFLD" id="SFLDF00027">
    <property type="entry name" value="p-type_atpase"/>
    <property type="match status" value="1"/>
</dbReference>
<evidence type="ECO:0000313" key="22">
    <source>
        <dbReference type="Proteomes" id="UP000314983"/>
    </source>
</evidence>
<evidence type="ECO:0000256" key="9">
    <source>
        <dbReference type="ARBA" id="ARBA00022741"/>
    </source>
</evidence>
<evidence type="ECO:0000256" key="15">
    <source>
        <dbReference type="ARBA" id="ARBA00022989"/>
    </source>
</evidence>
<dbReference type="InterPro" id="IPR023214">
    <property type="entry name" value="HAD_sf"/>
</dbReference>
<keyword evidence="8" id="KW-0479">Metal-binding</keyword>
<feature type="transmembrane region" description="Helical" evidence="18">
    <location>
        <begin position="978"/>
        <end position="996"/>
    </location>
</feature>
<dbReference type="PRINTS" id="PR00121">
    <property type="entry name" value="NAKATPASE"/>
</dbReference>
<dbReference type="SUPFAM" id="SSF81653">
    <property type="entry name" value="Calcium ATPase, transduction domain A"/>
    <property type="match status" value="1"/>
</dbReference>
<dbReference type="PRINTS" id="PR00119">
    <property type="entry name" value="CATATPASE"/>
</dbReference>
<dbReference type="EC" id="7.2.2.10" evidence="18"/>
<reference evidence="22" key="1">
    <citation type="journal article" date="2014" name="Science">
        <title>Nonhuman genetics. Genomic basis for the convergent evolution of electric organs.</title>
        <authorList>
            <person name="Gallant J.R."/>
            <person name="Traeger L.L."/>
            <person name="Volkening J.D."/>
            <person name="Moffett H."/>
            <person name="Chen P.H."/>
            <person name="Novina C.D."/>
            <person name="Phillips G.N.Jr."/>
            <person name="Anand R."/>
            <person name="Wells G.B."/>
            <person name="Pinch M."/>
            <person name="Guth R."/>
            <person name="Unguez G.A."/>
            <person name="Albert J.S."/>
            <person name="Zakon H.H."/>
            <person name="Samanta M.P."/>
            <person name="Sussman M.R."/>
        </authorList>
    </citation>
    <scope>NUCLEOTIDE SEQUENCE [LARGE SCALE GENOMIC DNA]</scope>
</reference>
<dbReference type="GeneTree" id="ENSGT00940000154527"/>
<dbReference type="GO" id="GO:0051480">
    <property type="term" value="P:regulation of cytosolic calcium ion concentration"/>
    <property type="evidence" value="ECO:0007669"/>
    <property type="project" value="TreeGrafter"/>
</dbReference>
<dbReference type="AlphaFoldDB" id="A0A4W4GMZ1"/>
<dbReference type="InterPro" id="IPR018303">
    <property type="entry name" value="ATPase_P-typ_P_site"/>
</dbReference>
<keyword evidence="12" id="KW-0460">Magnesium</keyword>
<dbReference type="InterPro" id="IPR004014">
    <property type="entry name" value="ATPase_P-typ_cation-transptr_N"/>
</dbReference>
<dbReference type="FunFam" id="3.40.50.1000:FF:000007">
    <property type="entry name" value="Calcium-transporting ATPase"/>
    <property type="match status" value="1"/>
</dbReference>
<dbReference type="SFLD" id="SFLDG00002">
    <property type="entry name" value="C1.7:_P-type_atpase_like"/>
    <property type="match status" value="1"/>
</dbReference>
<dbReference type="GO" id="GO:0016887">
    <property type="term" value="F:ATP hydrolysis activity"/>
    <property type="evidence" value="ECO:0007669"/>
    <property type="project" value="InterPro"/>
</dbReference>
<dbReference type="Pfam" id="PF12424">
    <property type="entry name" value="ATP_Ca_trans_C"/>
    <property type="match status" value="1"/>
</dbReference>
<comment type="catalytic activity">
    <reaction evidence="18">
        <text>Ca(2+)(in) + ATP + H2O = Ca(2+)(out) + ADP + phosphate + H(+)</text>
        <dbReference type="Rhea" id="RHEA:18105"/>
        <dbReference type="ChEBI" id="CHEBI:15377"/>
        <dbReference type="ChEBI" id="CHEBI:15378"/>
        <dbReference type="ChEBI" id="CHEBI:29108"/>
        <dbReference type="ChEBI" id="CHEBI:30616"/>
        <dbReference type="ChEBI" id="CHEBI:43474"/>
        <dbReference type="ChEBI" id="CHEBI:456216"/>
        <dbReference type="EC" id="7.2.2.10"/>
    </reaction>
</comment>
<dbReference type="InterPro" id="IPR044492">
    <property type="entry name" value="P_typ_ATPase_HD_dom"/>
</dbReference>
<dbReference type="InterPro" id="IPR001757">
    <property type="entry name" value="P_typ_ATPase"/>
</dbReference>
<dbReference type="PANTHER" id="PTHR24093">
    <property type="entry name" value="CATION TRANSPORTING ATPASE"/>
    <property type="match status" value="1"/>
</dbReference>
<evidence type="ECO:0000256" key="4">
    <source>
        <dbReference type="ARBA" id="ARBA00022475"/>
    </source>
</evidence>
<evidence type="ECO:0000256" key="3">
    <source>
        <dbReference type="ARBA" id="ARBA00022448"/>
    </source>
</evidence>
<keyword evidence="13" id="KW-0112">Calmodulin-binding</keyword>
<dbReference type="GO" id="GO:0030165">
    <property type="term" value="F:PDZ domain binding"/>
    <property type="evidence" value="ECO:0007669"/>
    <property type="project" value="TreeGrafter"/>
</dbReference>
<dbReference type="SUPFAM" id="SSF56784">
    <property type="entry name" value="HAD-like"/>
    <property type="match status" value="1"/>
</dbReference>
<evidence type="ECO:0000256" key="5">
    <source>
        <dbReference type="ARBA" id="ARBA00022553"/>
    </source>
</evidence>
<keyword evidence="4" id="KW-1003">Cell membrane</keyword>
<evidence type="ECO:0000256" key="7">
    <source>
        <dbReference type="ARBA" id="ARBA00022692"/>
    </source>
</evidence>
<gene>
    <name evidence="21" type="primary">ATP2B4</name>
</gene>
<name>A0A4W4GMZ1_ELEEL</name>
<evidence type="ECO:0000256" key="6">
    <source>
        <dbReference type="ARBA" id="ARBA00022568"/>
    </source>
</evidence>
<feature type="region of interest" description="Disordered" evidence="19">
    <location>
        <begin position="1167"/>
        <end position="1207"/>
    </location>
</feature>
<evidence type="ECO:0000256" key="18">
    <source>
        <dbReference type="RuleBase" id="RU361146"/>
    </source>
</evidence>
<evidence type="ECO:0000256" key="10">
    <source>
        <dbReference type="ARBA" id="ARBA00022837"/>
    </source>
</evidence>
<dbReference type="InterPro" id="IPR059000">
    <property type="entry name" value="ATPase_P-type_domA"/>
</dbReference>
<dbReference type="InterPro" id="IPR006068">
    <property type="entry name" value="ATPase_P-typ_cation-transptr_C"/>
</dbReference>
<dbReference type="InterPro" id="IPR023299">
    <property type="entry name" value="ATPase_P-typ_cyto_dom_N"/>
</dbReference>
<keyword evidence="15 18" id="KW-1133">Transmembrane helix</keyword>